<dbReference type="Proteomes" id="UP000323000">
    <property type="component" value="Chromosome 11"/>
</dbReference>
<accession>A0A5C7H4M0</accession>
<feature type="domain" description="Transposase MuDR plant" evidence="2">
    <location>
        <begin position="105"/>
        <end position="160"/>
    </location>
</feature>
<evidence type="ECO:0000313" key="3">
    <source>
        <dbReference type="EMBL" id="TXG51605.1"/>
    </source>
</evidence>
<dbReference type="PANTHER" id="PTHR31973:SF187">
    <property type="entry name" value="MUTATOR TRANSPOSASE MUDRA PROTEIN"/>
    <property type="match status" value="1"/>
</dbReference>
<feature type="compositionally biased region" description="Polar residues" evidence="1">
    <location>
        <begin position="23"/>
        <end position="36"/>
    </location>
</feature>
<protein>
    <recommendedName>
        <fullName evidence="2">Transposase MuDR plant domain-containing protein</fullName>
    </recommendedName>
</protein>
<evidence type="ECO:0000256" key="1">
    <source>
        <dbReference type="SAM" id="MobiDB-lite"/>
    </source>
</evidence>
<reference evidence="4" key="1">
    <citation type="journal article" date="2019" name="Gigascience">
        <title>De novo genome assembly of the endangered Acer yangbiense, a plant species with extremely small populations endemic to Yunnan Province, China.</title>
        <authorList>
            <person name="Yang J."/>
            <person name="Wariss H.M."/>
            <person name="Tao L."/>
            <person name="Zhang R."/>
            <person name="Yun Q."/>
            <person name="Hollingsworth P."/>
            <person name="Dao Z."/>
            <person name="Luo G."/>
            <person name="Guo H."/>
            <person name="Ma Y."/>
            <person name="Sun W."/>
        </authorList>
    </citation>
    <scope>NUCLEOTIDE SEQUENCE [LARGE SCALE GENOMIC DNA]</scope>
    <source>
        <strain evidence="4">cv. Malutang</strain>
    </source>
</reference>
<proteinExistence type="predicted"/>
<dbReference type="EMBL" id="VAHF01000011">
    <property type="protein sequence ID" value="TXG51605.1"/>
    <property type="molecule type" value="Genomic_DNA"/>
</dbReference>
<evidence type="ECO:0000259" key="2">
    <source>
        <dbReference type="Pfam" id="PF03108"/>
    </source>
</evidence>
<dbReference type="Pfam" id="PF03108">
    <property type="entry name" value="DBD_Tnp_Mut"/>
    <property type="match status" value="1"/>
</dbReference>
<feature type="compositionally biased region" description="Polar residues" evidence="1">
    <location>
        <begin position="1"/>
        <end position="15"/>
    </location>
</feature>
<name>A0A5C7H4M0_9ROSI</name>
<comment type="caution">
    <text evidence="3">The sequence shown here is derived from an EMBL/GenBank/DDBJ whole genome shotgun (WGS) entry which is preliminary data.</text>
</comment>
<dbReference type="InterPro" id="IPR004332">
    <property type="entry name" value="Transposase_MuDR"/>
</dbReference>
<organism evidence="3 4">
    <name type="scientific">Acer yangbiense</name>
    <dbReference type="NCBI Taxonomy" id="1000413"/>
    <lineage>
        <taxon>Eukaryota</taxon>
        <taxon>Viridiplantae</taxon>
        <taxon>Streptophyta</taxon>
        <taxon>Embryophyta</taxon>
        <taxon>Tracheophyta</taxon>
        <taxon>Spermatophyta</taxon>
        <taxon>Magnoliopsida</taxon>
        <taxon>eudicotyledons</taxon>
        <taxon>Gunneridae</taxon>
        <taxon>Pentapetalae</taxon>
        <taxon>rosids</taxon>
        <taxon>malvids</taxon>
        <taxon>Sapindales</taxon>
        <taxon>Sapindaceae</taxon>
        <taxon>Hippocastanoideae</taxon>
        <taxon>Acereae</taxon>
        <taxon>Acer</taxon>
    </lineage>
</organism>
<dbReference type="OrthoDB" id="1699581at2759"/>
<keyword evidence="4" id="KW-1185">Reference proteome</keyword>
<feature type="region of interest" description="Disordered" evidence="1">
    <location>
        <begin position="1"/>
        <end position="75"/>
    </location>
</feature>
<feature type="compositionally biased region" description="Acidic residues" evidence="1">
    <location>
        <begin position="37"/>
        <end position="53"/>
    </location>
</feature>
<evidence type="ECO:0000313" key="4">
    <source>
        <dbReference type="Proteomes" id="UP000323000"/>
    </source>
</evidence>
<sequence>MNQQPNLDPIQQYNPEQEPIILTDSSSNSDGSIMNNSEDEVPNAMNDSEDEVPNENNGIGDELPIDNGDENDKLSDVNKDDIAEEEVIDNPIMGTAFRLRDNGRITLELGQLFRNTTHFREVLLDYSIQEGFTLRRIENEKMRITYGCEANGYPWQVHGSPTCDRFTYMLKTLKNDHNCLAVPKNRDVTSVWLGKRFELLIKENPDINIKVLGSVILRQCRVNVPDHTLYRAKKYALNIGSEDHKNSYNKLYRFKLDYLRDIFWPAATSSNKVAFLKAMDEIKQTSPEAHAYLRNISIETSAVHAFDTVCKTKHNTKNVVKAFNGWMNKHRTLPMLTMIERVRRKFMKRIHDRYEAAMLWESNIPPAINQKL</sequence>
<gene>
    <name evidence="3" type="ORF">EZV62_024129</name>
</gene>
<dbReference type="AlphaFoldDB" id="A0A5C7H4M0"/>
<dbReference type="PANTHER" id="PTHR31973">
    <property type="entry name" value="POLYPROTEIN, PUTATIVE-RELATED"/>
    <property type="match status" value="1"/>
</dbReference>